<dbReference type="PANTHER" id="PTHR34047">
    <property type="entry name" value="NUCLEAR INTRON MATURASE 1, MITOCHONDRIAL-RELATED"/>
    <property type="match status" value="1"/>
</dbReference>
<organism evidence="2">
    <name type="scientific">Candidatus Thiothrix putei</name>
    <dbReference type="NCBI Taxonomy" id="3080811"/>
    <lineage>
        <taxon>Bacteria</taxon>
        <taxon>Pseudomonadati</taxon>
        <taxon>Pseudomonadota</taxon>
        <taxon>Gammaproteobacteria</taxon>
        <taxon>Thiotrichales</taxon>
        <taxon>Thiotrichaceae</taxon>
        <taxon>Thiothrix</taxon>
    </lineage>
</organism>
<proteinExistence type="inferred from homology"/>
<reference evidence="2" key="2">
    <citation type="submission" date="2023-04" db="EMBL/GenBank/DDBJ databases">
        <authorList>
            <person name="Beletskiy A.V."/>
            <person name="Mardanov A.V."/>
            <person name="Ravin N.V."/>
        </authorList>
    </citation>
    <scope>NUCLEOTIDE SEQUENCE</scope>
    <source>
        <strain evidence="2">GKL-02</strain>
    </source>
</reference>
<dbReference type="Proteomes" id="UP001301326">
    <property type="component" value="Chromosome"/>
</dbReference>
<gene>
    <name evidence="2" type="ORF">QJT81_10825</name>
</gene>
<dbReference type="InterPro" id="IPR043502">
    <property type="entry name" value="DNA/RNA_pol_sf"/>
</dbReference>
<dbReference type="SUPFAM" id="SSF56672">
    <property type="entry name" value="DNA/RNA polymerases"/>
    <property type="match status" value="1"/>
</dbReference>
<reference evidence="2" key="1">
    <citation type="journal article" date="2023" name="Int. J. Mol. Sci.">
        <title>Metagenomics Revealed a New Genus 'Candidatus Thiocaldithrix dubininis' gen. nov., sp. nov. and a New Species 'Candidatus Thiothrix putei' sp. nov. in the Family Thiotrichaceae, Some Members of Which Have Traits of Both Na+- and H+-Motive Energetics.</title>
        <authorList>
            <person name="Ravin N.V."/>
            <person name="Muntyan M.S."/>
            <person name="Smolyakov D.D."/>
            <person name="Rudenko T.S."/>
            <person name="Beletsky A.V."/>
            <person name="Mardanov A.V."/>
            <person name="Grabovich M.Y."/>
        </authorList>
    </citation>
    <scope>NUCLEOTIDE SEQUENCE</scope>
    <source>
        <strain evidence="2">GKL-02</strain>
    </source>
</reference>
<name>A0AA95KQA7_9GAMM</name>
<evidence type="ECO:0000256" key="1">
    <source>
        <dbReference type="ARBA" id="ARBA00034120"/>
    </source>
</evidence>
<dbReference type="PANTHER" id="PTHR34047:SF8">
    <property type="entry name" value="PROTEIN YKFC"/>
    <property type="match status" value="1"/>
</dbReference>
<comment type="similarity">
    <text evidence="1">Belongs to the bacterial reverse transcriptase family.</text>
</comment>
<accession>A0AA95KQA7</accession>
<keyword evidence="2" id="KW-0695">RNA-directed DNA polymerase</keyword>
<evidence type="ECO:0000313" key="2">
    <source>
        <dbReference type="EMBL" id="WGZ96420.1"/>
    </source>
</evidence>
<sequence>MSSLIPASSIRFAEIVQWENLLQAWQQAARGKRSTQAVATFEHQVADKLLALKADLLSGTYQPGAYTHFYIHEPKRRKISAAPFRDRVVHHALCNVIEPFFERRFIPDSYANRVGKGTHRAVERFQQFSRQYRYVLRLDIVKHFPSLDHQILYDFLCRHIESAACRAKAM</sequence>
<dbReference type="InterPro" id="IPR051083">
    <property type="entry name" value="GrpII_Intron_Splice-Mob/Def"/>
</dbReference>
<dbReference type="KEGG" id="tput:QJT81_10825"/>
<dbReference type="EMBL" id="CP124756">
    <property type="protein sequence ID" value="WGZ96420.1"/>
    <property type="molecule type" value="Genomic_DNA"/>
</dbReference>
<keyword evidence="2" id="KW-0808">Transferase</keyword>
<dbReference type="AlphaFoldDB" id="A0AA95KQA7"/>
<dbReference type="GO" id="GO:0003964">
    <property type="term" value="F:RNA-directed DNA polymerase activity"/>
    <property type="evidence" value="ECO:0007669"/>
    <property type="project" value="UniProtKB-KW"/>
</dbReference>
<protein>
    <submittedName>
        <fullName evidence="2">Reverse transcriptase domain-containing protein</fullName>
    </submittedName>
</protein>
<keyword evidence="2" id="KW-0548">Nucleotidyltransferase</keyword>